<dbReference type="EMBL" id="JAMYWD010000003">
    <property type="protein sequence ID" value="KAJ4976279.1"/>
    <property type="molecule type" value="Genomic_DNA"/>
</dbReference>
<proteinExistence type="predicted"/>
<dbReference type="Proteomes" id="UP001141806">
    <property type="component" value="Unassembled WGS sequence"/>
</dbReference>
<accession>A0A9Q0KTE1</accession>
<evidence type="ECO:0000256" key="1">
    <source>
        <dbReference type="SAM" id="MobiDB-lite"/>
    </source>
</evidence>
<comment type="caution">
    <text evidence="2">The sequence shown here is derived from an EMBL/GenBank/DDBJ whole genome shotgun (WGS) entry which is preliminary data.</text>
</comment>
<protein>
    <submittedName>
        <fullName evidence="2">Uncharacterized protein</fullName>
    </submittedName>
</protein>
<sequence>MLKELCRIIVKSCRQVKGVLVAYKFILRRKVLGHDSDSNGDATSGNAIEGNAPSGDEHRVRGLGFATIRRKWRCRGGKRPTPRRCGVTIAYSASSPCVPKGWVSTDRSGLALTGEVTEGDNRL</sequence>
<reference evidence="2" key="1">
    <citation type="journal article" date="2023" name="Plant J.">
        <title>The genome of the king protea, Protea cynaroides.</title>
        <authorList>
            <person name="Chang J."/>
            <person name="Duong T.A."/>
            <person name="Schoeman C."/>
            <person name="Ma X."/>
            <person name="Roodt D."/>
            <person name="Barker N."/>
            <person name="Li Z."/>
            <person name="Van de Peer Y."/>
            <person name="Mizrachi E."/>
        </authorList>
    </citation>
    <scope>NUCLEOTIDE SEQUENCE</scope>
    <source>
        <tissue evidence="2">Young leaves</tissue>
    </source>
</reference>
<organism evidence="2 3">
    <name type="scientific">Protea cynaroides</name>
    <dbReference type="NCBI Taxonomy" id="273540"/>
    <lineage>
        <taxon>Eukaryota</taxon>
        <taxon>Viridiplantae</taxon>
        <taxon>Streptophyta</taxon>
        <taxon>Embryophyta</taxon>
        <taxon>Tracheophyta</taxon>
        <taxon>Spermatophyta</taxon>
        <taxon>Magnoliopsida</taxon>
        <taxon>Proteales</taxon>
        <taxon>Proteaceae</taxon>
        <taxon>Protea</taxon>
    </lineage>
</organism>
<feature type="region of interest" description="Disordered" evidence="1">
    <location>
        <begin position="34"/>
        <end position="59"/>
    </location>
</feature>
<dbReference type="AlphaFoldDB" id="A0A9Q0KTE1"/>
<evidence type="ECO:0000313" key="3">
    <source>
        <dbReference type="Proteomes" id="UP001141806"/>
    </source>
</evidence>
<name>A0A9Q0KTE1_9MAGN</name>
<evidence type="ECO:0000313" key="2">
    <source>
        <dbReference type="EMBL" id="KAJ4976279.1"/>
    </source>
</evidence>
<keyword evidence="3" id="KW-1185">Reference proteome</keyword>
<gene>
    <name evidence="2" type="ORF">NE237_001385</name>
</gene>